<gene>
    <name evidence="1" type="ORF">S12H4_62667</name>
</gene>
<comment type="caution">
    <text evidence="1">The sequence shown here is derived from an EMBL/GenBank/DDBJ whole genome shotgun (WGS) entry which is preliminary data.</text>
</comment>
<name>X1VM74_9ZZZZ</name>
<evidence type="ECO:0000313" key="1">
    <source>
        <dbReference type="EMBL" id="GAJ20617.1"/>
    </source>
</evidence>
<dbReference type="EMBL" id="BARW01042156">
    <property type="protein sequence ID" value="GAJ20617.1"/>
    <property type="molecule type" value="Genomic_DNA"/>
</dbReference>
<reference evidence="1" key="1">
    <citation type="journal article" date="2014" name="Front. Microbiol.">
        <title>High frequency of phylogenetically diverse reductive dehalogenase-homologous genes in deep subseafloor sedimentary metagenomes.</title>
        <authorList>
            <person name="Kawai M."/>
            <person name="Futagami T."/>
            <person name="Toyoda A."/>
            <person name="Takaki Y."/>
            <person name="Nishi S."/>
            <person name="Hori S."/>
            <person name="Arai W."/>
            <person name="Tsubouchi T."/>
            <person name="Morono Y."/>
            <person name="Uchiyama I."/>
            <person name="Ito T."/>
            <person name="Fujiyama A."/>
            <person name="Inagaki F."/>
            <person name="Takami H."/>
        </authorList>
    </citation>
    <scope>NUCLEOTIDE SEQUENCE</scope>
    <source>
        <strain evidence="1">Expedition CK06-06</strain>
    </source>
</reference>
<protein>
    <submittedName>
        <fullName evidence="1">Uncharacterized protein</fullName>
    </submittedName>
</protein>
<sequence>MRDSFIENSTGDWMWRPGVDPNGDGYISLVDEMLPLWNQIFEYLTTAEYPGSVWYQSHFAL</sequence>
<accession>X1VM74</accession>
<organism evidence="1">
    <name type="scientific">marine sediment metagenome</name>
    <dbReference type="NCBI Taxonomy" id="412755"/>
    <lineage>
        <taxon>unclassified sequences</taxon>
        <taxon>metagenomes</taxon>
        <taxon>ecological metagenomes</taxon>
    </lineage>
</organism>
<feature type="non-terminal residue" evidence="1">
    <location>
        <position position="61"/>
    </location>
</feature>
<dbReference type="AlphaFoldDB" id="X1VM74"/>
<proteinExistence type="predicted"/>